<evidence type="ECO:0000256" key="4">
    <source>
        <dbReference type="ARBA" id="ARBA00022840"/>
    </source>
</evidence>
<evidence type="ECO:0000256" key="5">
    <source>
        <dbReference type="ARBA" id="ARBA00022967"/>
    </source>
</evidence>
<comment type="similarity">
    <text evidence="1">Belongs to the ABC transporter superfamily.</text>
</comment>
<evidence type="ECO:0000313" key="9">
    <source>
        <dbReference type="EMBL" id="SFC12238.1"/>
    </source>
</evidence>
<reference evidence="9 11" key="2">
    <citation type="submission" date="2016-10" db="EMBL/GenBank/DDBJ databases">
        <authorList>
            <person name="de Groot N.N."/>
        </authorList>
    </citation>
    <scope>NUCLEOTIDE SEQUENCE [LARGE SCALE GENOMIC DNA]</scope>
    <source>
        <strain evidence="9 11">CGMCC 1.10210</strain>
    </source>
</reference>
<reference evidence="8 10" key="1">
    <citation type="submission" date="2015-03" db="EMBL/GenBank/DDBJ databases">
        <authorList>
            <person name="Lepp D."/>
            <person name="Hassan Y.I."/>
            <person name="Li X.-Z."/>
            <person name="Zhou T."/>
        </authorList>
    </citation>
    <scope>NUCLEOTIDE SEQUENCE [LARGE SCALE GENOMIC DNA]</scope>
    <source>
        <strain evidence="8 10">Cr7-05</strain>
    </source>
</reference>
<evidence type="ECO:0000313" key="10">
    <source>
        <dbReference type="Proteomes" id="UP000033519"/>
    </source>
</evidence>
<dbReference type="STRING" id="728005.SAMN04488059_102211"/>
<dbReference type="Proteomes" id="UP000033519">
    <property type="component" value="Unassembled WGS sequence"/>
</dbReference>
<dbReference type="PROSITE" id="PS00211">
    <property type="entry name" value="ABC_TRANSPORTER_1"/>
    <property type="match status" value="1"/>
</dbReference>
<dbReference type="InterPro" id="IPR003439">
    <property type="entry name" value="ABC_transporter-like_ATP-bd"/>
</dbReference>
<keyword evidence="3" id="KW-0547">Nucleotide-binding</keyword>
<keyword evidence="5" id="KW-1278">Translocase</keyword>
<evidence type="ECO:0000256" key="3">
    <source>
        <dbReference type="ARBA" id="ARBA00022741"/>
    </source>
</evidence>
<comment type="function">
    <text evidence="6">Part of the ABC transporter complex HmuTUV involved in hemin import. Responsible for energy coupling to the transport system.</text>
</comment>
<sequence>MIEVSELSVSLSNRRILHDVSFSAAAGAITAVIGPNGSGKSTLMKAICRDNAYTGSVSINGRDLTTMTPIEAAALRAVLPQSSSLPFPFTVYEVVAMGLTAGRSGVPLSMNKRLPEMALAAVDLAGFGGRYYGEISGGEQQRVQLARVLCQVWTPVLDGAPRYLFLDEPVSSLDVKHQLMIMDVAHRFADAGGGVIAILHDLNLAAMYADSIVALREGEVAGYGTPAQVLTDDIIAEVFDCRLSVGATPPPGMPFVLPQSAGRHSAPAHFTKVA</sequence>
<dbReference type="Proteomes" id="UP000182258">
    <property type="component" value="Unassembled WGS sequence"/>
</dbReference>
<dbReference type="GO" id="GO:0016887">
    <property type="term" value="F:ATP hydrolysis activity"/>
    <property type="evidence" value="ECO:0007669"/>
    <property type="project" value="InterPro"/>
</dbReference>
<protein>
    <submittedName>
        <fullName evidence="8">Iron ABC transporter</fullName>
    </submittedName>
    <submittedName>
        <fullName evidence="9">Iron complex transport system ATP-binding protein</fullName>
    </submittedName>
</protein>
<dbReference type="CDD" id="cd03214">
    <property type="entry name" value="ABC_Iron-Siderophores_B12_Hemin"/>
    <property type="match status" value="1"/>
</dbReference>
<organism evidence="9 11">
    <name type="scientific">Devosia psychrophila</name>
    <dbReference type="NCBI Taxonomy" id="728005"/>
    <lineage>
        <taxon>Bacteria</taxon>
        <taxon>Pseudomonadati</taxon>
        <taxon>Pseudomonadota</taxon>
        <taxon>Alphaproteobacteria</taxon>
        <taxon>Hyphomicrobiales</taxon>
        <taxon>Devosiaceae</taxon>
        <taxon>Devosia</taxon>
    </lineage>
</organism>
<dbReference type="SMART" id="SM00382">
    <property type="entry name" value="AAA"/>
    <property type="match status" value="1"/>
</dbReference>
<dbReference type="EMBL" id="LAPV01000134">
    <property type="protein sequence ID" value="KKC32455.1"/>
    <property type="molecule type" value="Genomic_DNA"/>
</dbReference>
<dbReference type="AlphaFoldDB" id="A0A0F5PV08"/>
<keyword evidence="10" id="KW-1185">Reference proteome</keyword>
<dbReference type="PANTHER" id="PTHR42794:SF1">
    <property type="entry name" value="HEMIN IMPORT ATP-BINDING PROTEIN HMUV"/>
    <property type="match status" value="1"/>
</dbReference>
<dbReference type="EMBL" id="FOMB01000002">
    <property type="protein sequence ID" value="SFC12238.1"/>
    <property type="molecule type" value="Genomic_DNA"/>
</dbReference>
<keyword evidence="2" id="KW-0813">Transport</keyword>
<gene>
    <name evidence="9" type="ORF">SAMN04488059_102211</name>
    <name evidence="8" type="ORF">WH91_14295</name>
</gene>
<dbReference type="Pfam" id="PF00005">
    <property type="entry name" value="ABC_tran"/>
    <property type="match status" value="1"/>
</dbReference>
<dbReference type="InterPro" id="IPR027417">
    <property type="entry name" value="P-loop_NTPase"/>
</dbReference>
<name>A0A0F5PV08_9HYPH</name>
<dbReference type="InterPro" id="IPR003593">
    <property type="entry name" value="AAA+_ATPase"/>
</dbReference>
<evidence type="ECO:0000313" key="8">
    <source>
        <dbReference type="EMBL" id="KKC32455.1"/>
    </source>
</evidence>
<accession>A0A0F5PV08</accession>
<dbReference type="InterPro" id="IPR017871">
    <property type="entry name" value="ABC_transporter-like_CS"/>
</dbReference>
<dbReference type="OrthoDB" id="9805601at2"/>
<evidence type="ECO:0000256" key="2">
    <source>
        <dbReference type="ARBA" id="ARBA00022448"/>
    </source>
</evidence>
<dbReference type="GO" id="GO:0005524">
    <property type="term" value="F:ATP binding"/>
    <property type="evidence" value="ECO:0007669"/>
    <property type="project" value="UniProtKB-KW"/>
</dbReference>
<dbReference type="Gene3D" id="3.40.50.300">
    <property type="entry name" value="P-loop containing nucleotide triphosphate hydrolases"/>
    <property type="match status" value="1"/>
</dbReference>
<proteinExistence type="inferred from homology"/>
<keyword evidence="4 9" id="KW-0067">ATP-binding</keyword>
<evidence type="ECO:0000259" key="7">
    <source>
        <dbReference type="PROSITE" id="PS50893"/>
    </source>
</evidence>
<dbReference type="RefSeq" id="WP_046171668.1">
    <property type="nucleotide sequence ID" value="NZ_FOMB01000002.1"/>
</dbReference>
<evidence type="ECO:0000256" key="1">
    <source>
        <dbReference type="ARBA" id="ARBA00005417"/>
    </source>
</evidence>
<dbReference type="PANTHER" id="PTHR42794">
    <property type="entry name" value="HEMIN IMPORT ATP-BINDING PROTEIN HMUV"/>
    <property type="match status" value="1"/>
</dbReference>
<dbReference type="SUPFAM" id="SSF52540">
    <property type="entry name" value="P-loop containing nucleoside triphosphate hydrolases"/>
    <property type="match status" value="1"/>
</dbReference>
<dbReference type="PATRIC" id="fig|728005.3.peg.1033"/>
<dbReference type="NCBIfam" id="NF010068">
    <property type="entry name" value="PRK13548.1"/>
    <property type="match status" value="1"/>
</dbReference>
<feature type="domain" description="ABC transporter" evidence="7">
    <location>
        <begin position="2"/>
        <end position="242"/>
    </location>
</feature>
<evidence type="ECO:0000313" key="11">
    <source>
        <dbReference type="Proteomes" id="UP000182258"/>
    </source>
</evidence>
<dbReference type="PROSITE" id="PS50893">
    <property type="entry name" value="ABC_TRANSPORTER_2"/>
    <property type="match status" value="1"/>
</dbReference>
<evidence type="ECO:0000256" key="6">
    <source>
        <dbReference type="ARBA" id="ARBA00037066"/>
    </source>
</evidence>